<feature type="transmembrane region" description="Helical" evidence="1">
    <location>
        <begin position="20"/>
        <end position="36"/>
    </location>
</feature>
<name>X1TWY4_9ZZZZ</name>
<feature type="transmembrane region" description="Helical" evidence="1">
    <location>
        <begin position="43"/>
        <end position="65"/>
    </location>
</feature>
<sequence>MGVLEAAHVAAQVDGSSGPFSILYCWLGYFYSGPILDDKRQRVMINMSPEITTIVMVAGLLVAIVS</sequence>
<evidence type="ECO:0000256" key="1">
    <source>
        <dbReference type="SAM" id="Phobius"/>
    </source>
</evidence>
<gene>
    <name evidence="2" type="ORF">S12H4_34583</name>
</gene>
<protein>
    <submittedName>
        <fullName evidence="2">Uncharacterized protein</fullName>
    </submittedName>
</protein>
<proteinExistence type="predicted"/>
<keyword evidence="1" id="KW-0472">Membrane</keyword>
<comment type="caution">
    <text evidence="2">The sequence shown here is derived from an EMBL/GenBank/DDBJ whole genome shotgun (WGS) entry which is preliminary data.</text>
</comment>
<organism evidence="2">
    <name type="scientific">marine sediment metagenome</name>
    <dbReference type="NCBI Taxonomy" id="412755"/>
    <lineage>
        <taxon>unclassified sequences</taxon>
        <taxon>metagenomes</taxon>
        <taxon>ecological metagenomes</taxon>
    </lineage>
</organism>
<keyword evidence="1" id="KW-0812">Transmembrane</keyword>
<evidence type="ECO:0000313" key="2">
    <source>
        <dbReference type="EMBL" id="GAI92065.1"/>
    </source>
</evidence>
<dbReference type="EMBL" id="BARW01020478">
    <property type="protein sequence ID" value="GAI92065.1"/>
    <property type="molecule type" value="Genomic_DNA"/>
</dbReference>
<feature type="non-terminal residue" evidence="2">
    <location>
        <position position="66"/>
    </location>
</feature>
<keyword evidence="1" id="KW-1133">Transmembrane helix</keyword>
<dbReference type="AlphaFoldDB" id="X1TWY4"/>
<accession>X1TWY4</accession>
<reference evidence="2" key="1">
    <citation type="journal article" date="2014" name="Front. Microbiol.">
        <title>High frequency of phylogenetically diverse reductive dehalogenase-homologous genes in deep subseafloor sedimentary metagenomes.</title>
        <authorList>
            <person name="Kawai M."/>
            <person name="Futagami T."/>
            <person name="Toyoda A."/>
            <person name="Takaki Y."/>
            <person name="Nishi S."/>
            <person name="Hori S."/>
            <person name="Arai W."/>
            <person name="Tsubouchi T."/>
            <person name="Morono Y."/>
            <person name="Uchiyama I."/>
            <person name="Ito T."/>
            <person name="Fujiyama A."/>
            <person name="Inagaki F."/>
            <person name="Takami H."/>
        </authorList>
    </citation>
    <scope>NUCLEOTIDE SEQUENCE</scope>
    <source>
        <strain evidence="2">Expedition CK06-06</strain>
    </source>
</reference>